<organism evidence="1">
    <name type="scientific">Lepeophtheirus salmonis</name>
    <name type="common">Salmon louse</name>
    <name type="synonym">Caligus salmonis</name>
    <dbReference type="NCBI Taxonomy" id="72036"/>
    <lineage>
        <taxon>Eukaryota</taxon>
        <taxon>Metazoa</taxon>
        <taxon>Ecdysozoa</taxon>
        <taxon>Arthropoda</taxon>
        <taxon>Crustacea</taxon>
        <taxon>Multicrustacea</taxon>
        <taxon>Hexanauplia</taxon>
        <taxon>Copepoda</taxon>
        <taxon>Siphonostomatoida</taxon>
        <taxon>Caligidae</taxon>
        <taxon>Lepeophtheirus</taxon>
    </lineage>
</organism>
<accession>A0A0K2T255</accession>
<evidence type="ECO:0000313" key="1">
    <source>
        <dbReference type="EMBL" id="CDW19687.1"/>
    </source>
</evidence>
<protein>
    <submittedName>
        <fullName evidence="1">Uncharacterized protein</fullName>
    </submittedName>
</protein>
<dbReference type="AlphaFoldDB" id="A0A0K2T255"/>
<name>A0A0K2T255_LEPSM</name>
<reference evidence="1" key="1">
    <citation type="submission" date="2014-05" db="EMBL/GenBank/DDBJ databases">
        <authorList>
            <person name="Chronopoulou M."/>
        </authorList>
    </citation>
    <scope>NUCLEOTIDE SEQUENCE</scope>
    <source>
        <tissue evidence="1">Whole organism</tissue>
    </source>
</reference>
<dbReference type="EMBL" id="HACA01002326">
    <property type="protein sequence ID" value="CDW19687.1"/>
    <property type="molecule type" value="Transcribed_RNA"/>
</dbReference>
<sequence>MRIIFEIIGIKIVIFSYRCIDDYSLVRFWTGNGSATR</sequence>
<proteinExistence type="predicted"/>